<feature type="compositionally biased region" description="Basic and acidic residues" evidence="7">
    <location>
        <begin position="1167"/>
        <end position="1181"/>
    </location>
</feature>
<dbReference type="PANTHER" id="PTHR12549">
    <property type="entry name" value="JMJC DOMAIN-CONTAINING HISTONE DEMETHYLATION PROTEIN"/>
    <property type="match status" value="1"/>
</dbReference>
<feature type="compositionally biased region" description="Basic residues" evidence="7">
    <location>
        <begin position="235"/>
        <end position="245"/>
    </location>
</feature>
<evidence type="ECO:0000256" key="3">
    <source>
        <dbReference type="ARBA" id="ARBA00022723"/>
    </source>
</evidence>
<protein>
    <submittedName>
        <fullName evidence="9">Histone modifying enzyme</fullName>
    </submittedName>
</protein>
<feature type="region of interest" description="Disordered" evidence="7">
    <location>
        <begin position="895"/>
        <end position="1013"/>
    </location>
</feature>
<feature type="compositionally biased region" description="Polar residues" evidence="7">
    <location>
        <begin position="250"/>
        <end position="263"/>
    </location>
</feature>
<comment type="similarity">
    <text evidence="2">Belongs to the JARID1 histone demethylase family.</text>
</comment>
<dbReference type="GO" id="GO:0000785">
    <property type="term" value="C:chromatin"/>
    <property type="evidence" value="ECO:0007669"/>
    <property type="project" value="TreeGrafter"/>
</dbReference>
<feature type="compositionally biased region" description="Basic residues" evidence="7">
    <location>
        <begin position="1187"/>
        <end position="1201"/>
    </location>
</feature>
<dbReference type="SUPFAM" id="SSF51197">
    <property type="entry name" value="Clavaminate synthase-like"/>
    <property type="match status" value="1"/>
</dbReference>
<dbReference type="EMBL" id="BAABME010002714">
    <property type="protein sequence ID" value="GAA0155785.1"/>
    <property type="molecule type" value="Genomic_DNA"/>
</dbReference>
<dbReference type="AlphaFoldDB" id="A0AAV3PVU9"/>
<dbReference type="PANTHER" id="PTHR12549:SF11">
    <property type="entry name" value="LYSINE-SPECIFIC DEMETHYLASE JMJ25"/>
    <property type="match status" value="1"/>
</dbReference>
<feature type="compositionally biased region" description="Basic and acidic residues" evidence="7">
    <location>
        <begin position="299"/>
        <end position="309"/>
    </location>
</feature>
<evidence type="ECO:0000256" key="7">
    <source>
        <dbReference type="SAM" id="MobiDB-lite"/>
    </source>
</evidence>
<feature type="region of interest" description="Disordered" evidence="7">
    <location>
        <begin position="98"/>
        <end position="326"/>
    </location>
</feature>
<dbReference type="InterPro" id="IPR003347">
    <property type="entry name" value="JmjC_dom"/>
</dbReference>
<accession>A0AAV3PVU9</accession>
<dbReference type="GO" id="GO:0032454">
    <property type="term" value="F:histone H3K9 demethylase activity"/>
    <property type="evidence" value="ECO:0007669"/>
    <property type="project" value="InterPro"/>
</dbReference>
<sequence>MKEEVVVEGGEEEVVQNSIFMEPKCEKCEGDMGSGELGAFRAKDEVVGDVEMVEQNGHDALLVKEEGVVGMDVQNQENGDVGVKDSIFIEHDSGGEEFSKKFDVGDGGDSELNSLDEDKIDEKVRGGVSGDNEVEEKVDVEMSEQSGDDTEAKEKKVEENMELNANNGGENVEETDGVQSQEKSGTGRERGPKKKVATQLGELILETKRPVRDRRPITYNFDSVLDEDHDEGNVRKRRGRKRKANKGSGQKEQSMKGKQNASNDDGGEYINVSASSNGESGHENAKQAEKKMKMQNQSDHSEDNKDSSHTGRTRSTRSGILVKPVDQPLKRRGLAKDDQGFLVSNMCHQCQRNDKGRVVRCTKCKSKRYCVPCMDTWYPKMNEEAFAEACPVCLNNCNCKSCLRLDAPIKEMDNILKLTISDEEKVQFSKHIVRELLPFLKQFHTAQVMELETEAKIQGVPIAEVKVPQGEWHGDERVFCNSCKTSIVDFHRSCPQCSYDLCLTCCKELRDGHLQGTEEVEMQYIDRGSKYLHGGKVIAKRSQRSSSVNKDDPPTAGNLKLSTSEDSSNALVSGVLEWKINENGSIPCPPKEIDGCGHGTLELKCLYPDNWVSDLLVKMEQVTASFKQEDELGCSGGLRNCSCLRSEGQHQIQSDKSLKAASRPDSVDNYLYRPTASELHQEDLKHFQLHWYKGEPVIVSDVLETTLGLSWEPMVMWRAFRQIKNTNHPLLLDVNALNCLDWCECDVNVANFFRGYSKVKVDDEGWPIILKLKDWPPSSLFEERLPRHNAEFITSLPFKEYTHPRDGYLNLAVKLPSKFLKPDLGPKTYIAYGVNMELGRGDSVTKLHCDMSDAVNVLTHTQGVTLNSVNLQNIARLKQKHATQDEIELKNDNLFMGQPEGNMGGVSSSDVSRNSDAEVHTGQKKVLMRMQKGNVKSASEGSDDEPTTRDGSPENEDGEQICTSNDHGDPCVDGSSNVMNQGTPNSVDSGEAATLEKSQDLEENSGKTIADTSESFNDIGGGALWDIFRRQDIPKLEDYLKKHYKEFRHIHCAPIQQVVHPIHDQTFYLTEEHKRRLKEEYGIEPWTFIQNLGDAVFIPAGCPHQVRNLKSCIKVALDFVSPENVNECIRLTEEFRTLPQNHRAKEDKLEVKKMSLHAIENALVELGVKEPAEESPKKDTRTSAIPKNKKARKSKKSKQSA</sequence>
<feature type="compositionally biased region" description="Polar residues" evidence="7">
    <location>
        <begin position="974"/>
        <end position="988"/>
    </location>
</feature>
<evidence type="ECO:0000313" key="9">
    <source>
        <dbReference type="EMBL" id="GAA0155785.1"/>
    </source>
</evidence>
<dbReference type="FunFam" id="2.60.120.650:FF:000033">
    <property type="entry name" value="Transcription factor jumonji (JmjC) domain-containing protein"/>
    <property type="match status" value="1"/>
</dbReference>
<feature type="domain" description="JmjC" evidence="8">
    <location>
        <begin position="804"/>
        <end position="1136"/>
    </location>
</feature>
<evidence type="ECO:0000256" key="5">
    <source>
        <dbReference type="ARBA" id="ARBA00023163"/>
    </source>
</evidence>
<dbReference type="Proteomes" id="UP001454036">
    <property type="component" value="Unassembled WGS sequence"/>
</dbReference>
<dbReference type="Pfam" id="PF10497">
    <property type="entry name" value="zf-4CXXC_R1"/>
    <property type="match status" value="1"/>
</dbReference>
<feature type="compositionally biased region" description="Acidic residues" evidence="7">
    <location>
        <begin position="106"/>
        <end position="115"/>
    </location>
</feature>
<dbReference type="GO" id="GO:0031490">
    <property type="term" value="F:chromatin DNA binding"/>
    <property type="evidence" value="ECO:0007669"/>
    <property type="project" value="TreeGrafter"/>
</dbReference>
<dbReference type="SMART" id="SM00558">
    <property type="entry name" value="JmjC"/>
    <property type="match status" value="1"/>
</dbReference>
<keyword evidence="5" id="KW-0804">Transcription</keyword>
<keyword evidence="4" id="KW-0805">Transcription regulation</keyword>
<dbReference type="GO" id="GO:0046872">
    <property type="term" value="F:metal ion binding"/>
    <property type="evidence" value="ECO:0007669"/>
    <property type="project" value="UniProtKB-KW"/>
</dbReference>
<evidence type="ECO:0000256" key="6">
    <source>
        <dbReference type="ARBA" id="ARBA00023242"/>
    </source>
</evidence>
<proteinExistence type="inferred from homology"/>
<keyword evidence="10" id="KW-1185">Reference proteome</keyword>
<feature type="compositionally biased region" description="Basic and acidic residues" evidence="7">
    <location>
        <begin position="205"/>
        <end position="216"/>
    </location>
</feature>
<name>A0AAV3PVU9_LITER</name>
<evidence type="ECO:0000256" key="1">
    <source>
        <dbReference type="ARBA" id="ARBA00004123"/>
    </source>
</evidence>
<gene>
    <name evidence="9" type="ORF">LIER_13435</name>
</gene>
<dbReference type="InterPro" id="IPR018866">
    <property type="entry name" value="Znf-4CXXC_R1"/>
</dbReference>
<dbReference type="Gene3D" id="2.60.120.650">
    <property type="entry name" value="Cupin"/>
    <property type="match status" value="2"/>
</dbReference>
<dbReference type="GO" id="GO:0006357">
    <property type="term" value="P:regulation of transcription by RNA polymerase II"/>
    <property type="evidence" value="ECO:0007669"/>
    <property type="project" value="TreeGrafter"/>
</dbReference>
<organism evidence="9 10">
    <name type="scientific">Lithospermum erythrorhizon</name>
    <name type="common">Purple gromwell</name>
    <name type="synonym">Lithospermum officinale var. erythrorhizon</name>
    <dbReference type="NCBI Taxonomy" id="34254"/>
    <lineage>
        <taxon>Eukaryota</taxon>
        <taxon>Viridiplantae</taxon>
        <taxon>Streptophyta</taxon>
        <taxon>Embryophyta</taxon>
        <taxon>Tracheophyta</taxon>
        <taxon>Spermatophyta</taxon>
        <taxon>Magnoliopsida</taxon>
        <taxon>eudicotyledons</taxon>
        <taxon>Gunneridae</taxon>
        <taxon>Pentapetalae</taxon>
        <taxon>asterids</taxon>
        <taxon>lamiids</taxon>
        <taxon>Boraginales</taxon>
        <taxon>Boraginaceae</taxon>
        <taxon>Boraginoideae</taxon>
        <taxon>Lithospermeae</taxon>
        <taxon>Lithospermum</taxon>
    </lineage>
</organism>
<reference evidence="9 10" key="1">
    <citation type="submission" date="2024-01" db="EMBL/GenBank/DDBJ databases">
        <title>The complete chloroplast genome sequence of Lithospermum erythrorhizon: insights into the phylogenetic relationship among Boraginaceae species and the maternal lineages of purple gromwells.</title>
        <authorList>
            <person name="Okada T."/>
            <person name="Watanabe K."/>
        </authorList>
    </citation>
    <scope>NUCLEOTIDE SEQUENCE [LARGE SCALE GENOMIC DNA]</scope>
</reference>
<feature type="region of interest" description="Disordered" evidence="7">
    <location>
        <begin position="539"/>
        <end position="564"/>
    </location>
</feature>
<evidence type="ECO:0000256" key="4">
    <source>
        <dbReference type="ARBA" id="ARBA00023015"/>
    </source>
</evidence>
<comment type="subcellular location">
    <subcellularLocation>
        <location evidence="1">Nucleus</location>
    </subcellularLocation>
</comment>
<feature type="compositionally biased region" description="Basic and acidic residues" evidence="7">
    <location>
        <begin position="150"/>
        <end position="159"/>
    </location>
</feature>
<dbReference type="PROSITE" id="PS51184">
    <property type="entry name" value="JMJC"/>
    <property type="match status" value="1"/>
</dbReference>
<dbReference type="GO" id="GO:0000118">
    <property type="term" value="C:histone deacetylase complex"/>
    <property type="evidence" value="ECO:0007669"/>
    <property type="project" value="TreeGrafter"/>
</dbReference>
<feature type="compositionally biased region" description="Basic and acidic residues" evidence="7">
    <location>
        <begin position="116"/>
        <end position="125"/>
    </location>
</feature>
<keyword evidence="3" id="KW-0479">Metal-binding</keyword>
<dbReference type="Pfam" id="PF02373">
    <property type="entry name" value="JmjC"/>
    <property type="match status" value="1"/>
</dbReference>
<comment type="caution">
    <text evidence="9">The sequence shown here is derived from an EMBL/GenBank/DDBJ whole genome shotgun (WGS) entry which is preliminary data.</text>
</comment>
<dbReference type="InterPro" id="IPR045109">
    <property type="entry name" value="LSDs-like"/>
</dbReference>
<feature type="compositionally biased region" description="Basic and acidic residues" evidence="7">
    <location>
        <begin position="280"/>
        <end position="292"/>
    </location>
</feature>
<evidence type="ECO:0000256" key="2">
    <source>
        <dbReference type="ARBA" id="ARBA00006801"/>
    </source>
</evidence>
<keyword evidence="6" id="KW-0539">Nucleus</keyword>
<feature type="region of interest" description="Disordered" evidence="7">
    <location>
        <begin position="1167"/>
        <end position="1201"/>
    </location>
</feature>
<evidence type="ECO:0000313" key="10">
    <source>
        <dbReference type="Proteomes" id="UP001454036"/>
    </source>
</evidence>
<dbReference type="GO" id="GO:0003712">
    <property type="term" value="F:transcription coregulator activity"/>
    <property type="evidence" value="ECO:0007669"/>
    <property type="project" value="TreeGrafter"/>
</dbReference>
<evidence type="ECO:0000259" key="8">
    <source>
        <dbReference type="PROSITE" id="PS51184"/>
    </source>
</evidence>